<proteinExistence type="predicted"/>
<name>A0ABW1ET62_9ACTN</name>
<organism evidence="2 3">
    <name type="scientific">Kitasatospora aburaviensis</name>
    <dbReference type="NCBI Taxonomy" id="67265"/>
    <lineage>
        <taxon>Bacteria</taxon>
        <taxon>Bacillati</taxon>
        <taxon>Actinomycetota</taxon>
        <taxon>Actinomycetes</taxon>
        <taxon>Kitasatosporales</taxon>
        <taxon>Streptomycetaceae</taxon>
        <taxon>Kitasatospora</taxon>
    </lineage>
</organism>
<comment type="caution">
    <text evidence="2">The sequence shown here is derived from an EMBL/GenBank/DDBJ whole genome shotgun (WGS) entry which is preliminary data.</text>
</comment>
<dbReference type="SUPFAM" id="SSF55826">
    <property type="entry name" value="YbaK/ProRS associated domain"/>
    <property type="match status" value="1"/>
</dbReference>
<feature type="domain" description="YbaK/aminoacyl-tRNA synthetase-associated" evidence="1">
    <location>
        <begin position="29"/>
        <end position="147"/>
    </location>
</feature>
<protein>
    <submittedName>
        <fullName evidence="2">YbaK/EbsC family protein</fullName>
    </submittedName>
</protein>
<evidence type="ECO:0000313" key="3">
    <source>
        <dbReference type="Proteomes" id="UP001596067"/>
    </source>
</evidence>
<sequence>MQGTVQRVREVLRESGSSEEIVELPAASPTAAETAEQLGCPVGAIASSLIFDVDGTPLLVVTSGAHRVDTRLLARLLGVGRGKIRRATPEFVLRATGQEVGGVAPIGHPQSIRTLVDVALDDYEQVWTGAGMPHSVFRTTYAELVKLTGGESAVVAGT</sequence>
<accession>A0ABW1ET62</accession>
<gene>
    <name evidence="2" type="ORF">ACFP0N_08275</name>
</gene>
<dbReference type="CDD" id="cd04333">
    <property type="entry name" value="ProX_deacylase"/>
    <property type="match status" value="1"/>
</dbReference>
<dbReference type="Proteomes" id="UP001596067">
    <property type="component" value="Unassembled WGS sequence"/>
</dbReference>
<keyword evidence="3" id="KW-1185">Reference proteome</keyword>
<evidence type="ECO:0000313" key="2">
    <source>
        <dbReference type="EMBL" id="MFC5884969.1"/>
    </source>
</evidence>
<dbReference type="PANTHER" id="PTHR30411:SF1">
    <property type="entry name" value="CYTOPLASMIC PROTEIN"/>
    <property type="match status" value="1"/>
</dbReference>
<dbReference type="Gene3D" id="3.90.960.10">
    <property type="entry name" value="YbaK/aminoacyl-tRNA synthetase-associated domain"/>
    <property type="match status" value="1"/>
</dbReference>
<dbReference type="RefSeq" id="WP_313762834.1">
    <property type="nucleotide sequence ID" value="NZ_BAAAVH010000039.1"/>
</dbReference>
<dbReference type="Pfam" id="PF04073">
    <property type="entry name" value="tRNA_edit"/>
    <property type="match status" value="1"/>
</dbReference>
<evidence type="ECO:0000259" key="1">
    <source>
        <dbReference type="Pfam" id="PF04073"/>
    </source>
</evidence>
<dbReference type="InterPro" id="IPR007214">
    <property type="entry name" value="YbaK/aa-tRNA-synth-assoc-dom"/>
</dbReference>
<dbReference type="PANTHER" id="PTHR30411">
    <property type="entry name" value="CYTOPLASMIC PROTEIN"/>
    <property type="match status" value="1"/>
</dbReference>
<dbReference type="InterPro" id="IPR036754">
    <property type="entry name" value="YbaK/aa-tRNA-synt-asso_dom_sf"/>
</dbReference>
<reference evidence="3" key="1">
    <citation type="journal article" date="2019" name="Int. J. Syst. Evol. Microbiol.">
        <title>The Global Catalogue of Microorganisms (GCM) 10K type strain sequencing project: providing services to taxonomists for standard genome sequencing and annotation.</title>
        <authorList>
            <consortium name="The Broad Institute Genomics Platform"/>
            <consortium name="The Broad Institute Genome Sequencing Center for Infectious Disease"/>
            <person name="Wu L."/>
            <person name="Ma J."/>
        </authorList>
    </citation>
    <scope>NUCLEOTIDE SEQUENCE [LARGE SCALE GENOMIC DNA]</scope>
    <source>
        <strain evidence="3">CGMCC 4.1469</strain>
    </source>
</reference>
<dbReference type="EMBL" id="JBHSOD010000007">
    <property type="protein sequence ID" value="MFC5884969.1"/>
    <property type="molecule type" value="Genomic_DNA"/>
</dbReference>